<dbReference type="GO" id="GO:0016491">
    <property type="term" value="F:oxidoreductase activity"/>
    <property type="evidence" value="ECO:0007669"/>
    <property type="project" value="UniProtKB-KW"/>
</dbReference>
<dbReference type="InterPro" id="IPR005117">
    <property type="entry name" value="NiRdtase/SiRdtase_haem-b_fer"/>
</dbReference>
<evidence type="ECO:0000256" key="5">
    <source>
        <dbReference type="ARBA" id="ARBA00023004"/>
    </source>
</evidence>
<keyword evidence="5" id="KW-0408">Iron</keyword>
<dbReference type="EMBL" id="JAGISH010000018">
    <property type="protein sequence ID" value="MBP0484890.1"/>
    <property type="molecule type" value="Genomic_DNA"/>
</dbReference>
<evidence type="ECO:0000259" key="7">
    <source>
        <dbReference type="Pfam" id="PF03460"/>
    </source>
</evidence>
<comment type="caution">
    <text evidence="8">The sequence shown here is derived from an EMBL/GenBank/DDBJ whole genome shotgun (WGS) entry which is preliminary data.</text>
</comment>
<evidence type="ECO:0000313" key="9">
    <source>
        <dbReference type="Proteomes" id="UP000675940"/>
    </source>
</evidence>
<keyword evidence="1" id="KW-0004">4Fe-4S</keyword>
<dbReference type="InterPro" id="IPR036136">
    <property type="entry name" value="Nit/Sulf_reduc_fer-like_dom_sf"/>
</dbReference>
<keyword evidence="4" id="KW-0560">Oxidoreductase</keyword>
<reference evidence="8" key="1">
    <citation type="submission" date="2021-03" db="EMBL/GenBank/DDBJ databases">
        <title>Sagittula salina sp. nov. strain M10.9X isolated from the marine waste.</title>
        <authorList>
            <person name="Satari L."/>
            <person name="Molina-Menor E."/>
            <person name="Vidal-Verdu A."/>
            <person name="Pascual J."/>
            <person name="Pereto J."/>
            <person name="Porcar M."/>
        </authorList>
    </citation>
    <scope>NUCLEOTIDE SEQUENCE</scope>
    <source>
        <strain evidence="8">M10.9X</strain>
    </source>
</reference>
<dbReference type="InterPro" id="IPR051329">
    <property type="entry name" value="NIR_SIR_4Fe-4S"/>
</dbReference>
<dbReference type="InterPro" id="IPR045854">
    <property type="entry name" value="NO2/SO3_Rdtase_4Fe4S_sf"/>
</dbReference>
<evidence type="ECO:0000256" key="1">
    <source>
        <dbReference type="ARBA" id="ARBA00022485"/>
    </source>
</evidence>
<sequence>MSGPVVRGWCPGALRPMASGDGLVVRIRPRLARLSAPQLLGLAALADRLGDGGLELTSRANLQMYGVAEGAHGDLLEGLSGLGLVDDDPALEGRRNVLVSPLWQPGDLTERLTRALYDTLPALPELPAKVGFAVDASGAPVLGADPADFRLELGQAGLILRAEGVARGRPVTEGEAIPALIDLARLFAQTRRPEQKRVRDWAPEALPAAWQVAEPLPAAPRPRPGAQGAFAAPFGRIAVGNLVSLMGASEAQAVRVTPWRMLLVEGNCPATHPGFVSDPTDPILTTAACRGAPFCPQGSVETRDLARRLAPFAPDLHMSGCAKGCARSTPAALTVVGRDGTYDLVEQGCASDTPALSGLTLPDLIALLESRT</sequence>
<evidence type="ECO:0000256" key="3">
    <source>
        <dbReference type="ARBA" id="ARBA00022723"/>
    </source>
</evidence>
<evidence type="ECO:0000256" key="2">
    <source>
        <dbReference type="ARBA" id="ARBA00022617"/>
    </source>
</evidence>
<accession>A0A940MS87</accession>
<dbReference type="Proteomes" id="UP000675940">
    <property type="component" value="Unassembled WGS sequence"/>
</dbReference>
<keyword evidence="3" id="KW-0479">Metal-binding</keyword>
<dbReference type="GO" id="GO:0051539">
    <property type="term" value="F:4 iron, 4 sulfur cluster binding"/>
    <property type="evidence" value="ECO:0007669"/>
    <property type="project" value="UniProtKB-KW"/>
</dbReference>
<organism evidence="8 9">
    <name type="scientific">Sagittula salina</name>
    <dbReference type="NCBI Taxonomy" id="2820268"/>
    <lineage>
        <taxon>Bacteria</taxon>
        <taxon>Pseudomonadati</taxon>
        <taxon>Pseudomonadota</taxon>
        <taxon>Alphaproteobacteria</taxon>
        <taxon>Rhodobacterales</taxon>
        <taxon>Roseobacteraceae</taxon>
        <taxon>Sagittula</taxon>
    </lineage>
</organism>
<name>A0A940MS87_9RHOB</name>
<evidence type="ECO:0000256" key="6">
    <source>
        <dbReference type="ARBA" id="ARBA00023014"/>
    </source>
</evidence>
<protein>
    <submittedName>
        <fullName evidence="8">Cobalamin biosynthesis protein CobG</fullName>
    </submittedName>
</protein>
<dbReference type="GO" id="GO:0046872">
    <property type="term" value="F:metal ion binding"/>
    <property type="evidence" value="ECO:0007669"/>
    <property type="project" value="UniProtKB-KW"/>
</dbReference>
<dbReference type="PANTHER" id="PTHR32439">
    <property type="entry name" value="FERREDOXIN--NITRITE REDUCTASE, CHLOROPLASTIC"/>
    <property type="match status" value="1"/>
</dbReference>
<dbReference type="Gene3D" id="3.30.413.10">
    <property type="entry name" value="Sulfite Reductase Hemoprotein, domain 1"/>
    <property type="match status" value="1"/>
</dbReference>
<proteinExistence type="predicted"/>
<dbReference type="Pfam" id="PF03460">
    <property type="entry name" value="NIR_SIR_ferr"/>
    <property type="match status" value="1"/>
</dbReference>
<dbReference type="SUPFAM" id="SSF56014">
    <property type="entry name" value="Nitrite and sulphite reductase 4Fe-4S domain-like"/>
    <property type="match status" value="1"/>
</dbReference>
<dbReference type="PANTHER" id="PTHR32439:SF9">
    <property type="entry name" value="BLR3264 PROTEIN"/>
    <property type="match status" value="1"/>
</dbReference>
<keyword evidence="6" id="KW-0411">Iron-sulfur</keyword>
<evidence type="ECO:0000313" key="8">
    <source>
        <dbReference type="EMBL" id="MBP0484890.1"/>
    </source>
</evidence>
<keyword evidence="9" id="KW-1185">Reference proteome</keyword>
<keyword evidence="2" id="KW-0349">Heme</keyword>
<gene>
    <name evidence="8" type="ORF">J5474_20655</name>
</gene>
<dbReference type="SUPFAM" id="SSF55124">
    <property type="entry name" value="Nitrite/Sulfite reductase N-terminal domain-like"/>
    <property type="match status" value="1"/>
</dbReference>
<dbReference type="AlphaFoldDB" id="A0A940MS87"/>
<dbReference type="Gene3D" id="3.90.480.20">
    <property type="match status" value="1"/>
</dbReference>
<feature type="domain" description="Nitrite/Sulfite reductase ferredoxin-like" evidence="7">
    <location>
        <begin position="16"/>
        <end position="79"/>
    </location>
</feature>
<evidence type="ECO:0000256" key="4">
    <source>
        <dbReference type="ARBA" id="ARBA00023002"/>
    </source>
</evidence>
<dbReference type="RefSeq" id="WP_209363639.1">
    <property type="nucleotide sequence ID" value="NZ_JAGISH010000018.1"/>
</dbReference>